<dbReference type="GeneID" id="91517714"/>
<sequence>MGLKTSAYTPPRSSGATADDPDAPGQPDSLTESFATLVRFLTDRDLTPHLASAEDIGRLNDVIDATVITRVLPVIVEPGERVV</sequence>
<evidence type="ECO:0000313" key="2">
    <source>
        <dbReference type="EMBL" id="GAD85931.1"/>
    </source>
</evidence>
<organism evidence="2 3">
    <name type="scientific">Nocardia asteroides NBRC 15531</name>
    <dbReference type="NCBI Taxonomy" id="1110697"/>
    <lineage>
        <taxon>Bacteria</taxon>
        <taxon>Bacillati</taxon>
        <taxon>Actinomycetota</taxon>
        <taxon>Actinomycetes</taxon>
        <taxon>Mycobacteriales</taxon>
        <taxon>Nocardiaceae</taxon>
        <taxon>Nocardia</taxon>
    </lineage>
</organism>
<dbReference type="OrthoDB" id="6397886at2"/>
<evidence type="ECO:0000313" key="3">
    <source>
        <dbReference type="Proteomes" id="UP000017048"/>
    </source>
</evidence>
<name>U5EHQ9_NOCAS</name>
<proteinExistence type="predicted"/>
<evidence type="ECO:0000256" key="1">
    <source>
        <dbReference type="SAM" id="MobiDB-lite"/>
    </source>
</evidence>
<gene>
    <name evidence="2" type="ORF">NCAST_32_04160</name>
</gene>
<dbReference type="EMBL" id="BAFO02000032">
    <property type="protein sequence ID" value="GAD85931.1"/>
    <property type="molecule type" value="Genomic_DNA"/>
</dbReference>
<reference evidence="2 3" key="1">
    <citation type="journal article" date="2014" name="BMC Genomics">
        <title>Genome based analysis of type-I polyketide synthase and nonribosomal peptide synthetase gene clusters in seven strains of five representative Nocardia species.</title>
        <authorList>
            <person name="Komaki H."/>
            <person name="Ichikawa N."/>
            <person name="Hosoyama A."/>
            <person name="Takahashi-Nakaguchi A."/>
            <person name="Matsuzawa T."/>
            <person name="Suzuki K."/>
            <person name="Fujita N."/>
            <person name="Gonoi T."/>
        </authorList>
    </citation>
    <scope>NUCLEOTIDE SEQUENCE [LARGE SCALE GENOMIC DNA]</scope>
    <source>
        <strain evidence="2 3">NBRC 15531</strain>
    </source>
</reference>
<dbReference type="eggNOG" id="ENOG50300IQ">
    <property type="taxonomic scope" value="Bacteria"/>
</dbReference>
<dbReference type="Proteomes" id="UP000017048">
    <property type="component" value="Unassembled WGS sequence"/>
</dbReference>
<protein>
    <submittedName>
        <fullName evidence="2">Uncharacterized protein</fullName>
    </submittedName>
</protein>
<feature type="compositionally biased region" description="Polar residues" evidence="1">
    <location>
        <begin position="1"/>
        <end position="16"/>
    </location>
</feature>
<feature type="region of interest" description="Disordered" evidence="1">
    <location>
        <begin position="1"/>
        <end position="30"/>
    </location>
</feature>
<comment type="caution">
    <text evidence="2">The sequence shown here is derived from an EMBL/GenBank/DDBJ whole genome shotgun (WGS) entry which is preliminary data.</text>
</comment>
<dbReference type="RefSeq" id="WP_019047294.1">
    <property type="nucleotide sequence ID" value="NZ_BAFO02000032.1"/>
</dbReference>
<keyword evidence="3" id="KW-1185">Reference proteome</keyword>
<dbReference type="AlphaFoldDB" id="U5EHQ9"/>
<accession>U5EHQ9</accession>